<dbReference type="Proteomes" id="UP000007264">
    <property type="component" value="Unassembled WGS sequence"/>
</dbReference>
<organism evidence="7 8">
    <name type="scientific">Coccomyxa subellipsoidea (strain C-169)</name>
    <name type="common">Green microalga</name>
    <dbReference type="NCBI Taxonomy" id="574566"/>
    <lineage>
        <taxon>Eukaryota</taxon>
        <taxon>Viridiplantae</taxon>
        <taxon>Chlorophyta</taxon>
        <taxon>core chlorophytes</taxon>
        <taxon>Trebouxiophyceae</taxon>
        <taxon>Trebouxiophyceae incertae sedis</taxon>
        <taxon>Coccomyxaceae</taxon>
        <taxon>Coccomyxa</taxon>
        <taxon>Coccomyxa subellipsoidea</taxon>
    </lineage>
</organism>
<evidence type="ECO:0000256" key="3">
    <source>
        <dbReference type="ARBA" id="ARBA00022989"/>
    </source>
</evidence>
<dbReference type="GO" id="GO:0009523">
    <property type="term" value="C:photosystem II"/>
    <property type="evidence" value="ECO:0007669"/>
    <property type="project" value="UniProtKB-KW"/>
</dbReference>
<dbReference type="InterPro" id="IPR009518">
    <property type="entry name" value="PSII_PsbX"/>
</dbReference>
<comment type="caution">
    <text evidence="7">The sequence shown here is derived from an EMBL/GenBank/DDBJ whole genome shotgun (WGS) entry which is preliminary data.</text>
</comment>
<name>I0Z676_COCSC</name>
<dbReference type="GO" id="GO:0015979">
    <property type="term" value="P:photosynthesis"/>
    <property type="evidence" value="ECO:0007669"/>
    <property type="project" value="UniProtKB-KW"/>
</dbReference>
<keyword evidence="8" id="KW-1185">Reference proteome</keyword>
<sequence length="116" mass="11259">MAAAVFAPSASLVSAPKAVVSRKSIAGAAVVPRATRPAVCRVSRTVSASAQKQTLAVPAALTVAMGAALSSPLAAQAAVTPSLKNLINSVIAGGVVLGVIVAGVTAVSGFDPVTRK</sequence>
<evidence type="ECO:0000313" key="8">
    <source>
        <dbReference type="Proteomes" id="UP000007264"/>
    </source>
</evidence>
<reference evidence="7 8" key="1">
    <citation type="journal article" date="2012" name="Genome Biol.">
        <title>The genome of the polar eukaryotic microalga coccomyxa subellipsoidea reveals traits of cold adaptation.</title>
        <authorList>
            <person name="Blanc G."/>
            <person name="Agarkova I."/>
            <person name="Grimwood J."/>
            <person name="Kuo A."/>
            <person name="Brueggeman A."/>
            <person name="Dunigan D."/>
            <person name="Gurnon J."/>
            <person name="Ladunga I."/>
            <person name="Lindquist E."/>
            <person name="Lucas S."/>
            <person name="Pangilinan J."/>
            <person name="Proschold T."/>
            <person name="Salamov A."/>
            <person name="Schmutz J."/>
            <person name="Weeks D."/>
            <person name="Yamada T."/>
            <person name="Claverie J.M."/>
            <person name="Grigoriev I."/>
            <person name="Van Etten J."/>
            <person name="Lomsadze A."/>
            <person name="Borodovsky M."/>
        </authorList>
    </citation>
    <scope>NUCLEOTIDE SEQUENCE [LARGE SCALE GENOMIC DNA]</scope>
    <source>
        <strain evidence="7 8">C-169</strain>
    </source>
</reference>
<feature type="transmembrane region" description="Helical" evidence="6">
    <location>
        <begin position="55"/>
        <end position="74"/>
    </location>
</feature>
<evidence type="ECO:0000256" key="6">
    <source>
        <dbReference type="SAM" id="Phobius"/>
    </source>
</evidence>
<dbReference type="AlphaFoldDB" id="I0Z676"/>
<accession>I0Z676</accession>
<keyword evidence="3 6" id="KW-1133">Transmembrane helix</keyword>
<keyword evidence="2 6" id="KW-0812">Transmembrane</keyword>
<proteinExistence type="predicted"/>
<dbReference type="PANTHER" id="PTHR34455">
    <property type="entry name" value="OS07G0673550 PROTEIN"/>
    <property type="match status" value="1"/>
</dbReference>
<dbReference type="RefSeq" id="XP_005650689.1">
    <property type="nucleotide sequence ID" value="XM_005650632.1"/>
</dbReference>
<dbReference type="Gene3D" id="1.20.5.510">
    <property type="entry name" value="Single helix bin"/>
    <property type="match status" value="1"/>
</dbReference>
<keyword evidence="5" id="KW-0604">Photosystem II</keyword>
<dbReference type="EMBL" id="AGSI01000003">
    <property type="protein sequence ID" value="EIE26145.1"/>
    <property type="molecule type" value="Genomic_DNA"/>
</dbReference>
<protein>
    <recommendedName>
        <fullName evidence="9">Photosystem II PsbX</fullName>
    </recommendedName>
</protein>
<evidence type="ECO:0000256" key="5">
    <source>
        <dbReference type="ARBA" id="ARBA00023276"/>
    </source>
</evidence>
<evidence type="ECO:0000256" key="4">
    <source>
        <dbReference type="ARBA" id="ARBA00023136"/>
    </source>
</evidence>
<evidence type="ECO:0000313" key="7">
    <source>
        <dbReference type="EMBL" id="EIE26145.1"/>
    </source>
</evidence>
<dbReference type="GeneID" id="17044149"/>
<dbReference type="STRING" id="574566.I0Z676"/>
<evidence type="ECO:0000256" key="2">
    <source>
        <dbReference type="ARBA" id="ARBA00022692"/>
    </source>
</evidence>
<gene>
    <name evidence="7" type="ORF">COCSUDRAFT_52698</name>
</gene>
<evidence type="ECO:0008006" key="9">
    <source>
        <dbReference type="Google" id="ProtNLM"/>
    </source>
</evidence>
<dbReference type="KEGG" id="csl:COCSUDRAFT_52698"/>
<evidence type="ECO:0000256" key="1">
    <source>
        <dbReference type="ARBA" id="ARBA00022531"/>
    </source>
</evidence>
<dbReference type="PANTHER" id="PTHR34455:SF1">
    <property type="entry name" value="OS07G0673550 PROTEIN"/>
    <property type="match status" value="1"/>
</dbReference>
<keyword evidence="1" id="KW-0602">Photosynthesis</keyword>
<dbReference type="Pfam" id="PF06596">
    <property type="entry name" value="PsbX"/>
    <property type="match status" value="1"/>
</dbReference>
<keyword evidence="4 6" id="KW-0472">Membrane</keyword>
<feature type="transmembrane region" description="Helical" evidence="6">
    <location>
        <begin position="86"/>
        <end position="110"/>
    </location>
</feature>